<dbReference type="Proteomes" id="UP000095282">
    <property type="component" value="Unplaced"/>
</dbReference>
<organism evidence="1 2">
    <name type="scientific">Caenorhabditis tropicalis</name>
    <dbReference type="NCBI Taxonomy" id="1561998"/>
    <lineage>
        <taxon>Eukaryota</taxon>
        <taxon>Metazoa</taxon>
        <taxon>Ecdysozoa</taxon>
        <taxon>Nematoda</taxon>
        <taxon>Chromadorea</taxon>
        <taxon>Rhabditida</taxon>
        <taxon>Rhabditina</taxon>
        <taxon>Rhabditomorpha</taxon>
        <taxon>Rhabditoidea</taxon>
        <taxon>Rhabditidae</taxon>
        <taxon>Peloderinae</taxon>
        <taxon>Caenorhabditis</taxon>
    </lineage>
</organism>
<accession>A0A1I7TN63</accession>
<dbReference type="WBParaSite" id="Csp11.Scaffold629.g10095.t1">
    <property type="protein sequence ID" value="Csp11.Scaffold629.g10095.t1"/>
    <property type="gene ID" value="Csp11.Scaffold629.g10095"/>
</dbReference>
<dbReference type="eggNOG" id="ENOG502TK7S">
    <property type="taxonomic scope" value="Eukaryota"/>
</dbReference>
<dbReference type="AlphaFoldDB" id="A0A1I7TN63"/>
<proteinExistence type="predicted"/>
<protein>
    <submittedName>
        <fullName evidence="2">CX domain-containing protein</fullName>
    </submittedName>
</protein>
<keyword evidence="1" id="KW-1185">Reference proteome</keyword>
<sequence>MPSCSRYEPIQGEVITTQPLPQFDQFEQEEPQGVERPTGWRLPLYYIVQAFTCFGDACVAICSCEEVDDEY</sequence>
<name>A0A1I7TN63_9PELO</name>
<evidence type="ECO:0000313" key="2">
    <source>
        <dbReference type="WBParaSite" id="Csp11.Scaffold629.g10095.t1"/>
    </source>
</evidence>
<evidence type="ECO:0000313" key="1">
    <source>
        <dbReference type="Proteomes" id="UP000095282"/>
    </source>
</evidence>
<reference evidence="2" key="1">
    <citation type="submission" date="2016-11" db="UniProtKB">
        <authorList>
            <consortium name="WormBaseParasite"/>
        </authorList>
    </citation>
    <scope>IDENTIFICATION</scope>
</reference>